<dbReference type="Pfam" id="PF01738">
    <property type="entry name" value="DLH"/>
    <property type="match status" value="1"/>
</dbReference>
<reference evidence="4 5" key="1">
    <citation type="submission" date="2021-01" db="EMBL/GenBank/DDBJ databases">
        <title>Whole genome shotgun sequence of Actinoplanes durhamensis NBRC 14914.</title>
        <authorList>
            <person name="Komaki H."/>
            <person name="Tamura T."/>
        </authorList>
    </citation>
    <scope>NUCLEOTIDE SEQUENCE [LARGE SCALE GENOMIC DNA]</scope>
    <source>
        <strain evidence="4 5">NBRC 14914</strain>
    </source>
</reference>
<dbReference type="EMBL" id="BOML01000031">
    <property type="protein sequence ID" value="GIE02419.1"/>
    <property type="molecule type" value="Genomic_DNA"/>
</dbReference>
<evidence type="ECO:0000256" key="2">
    <source>
        <dbReference type="ARBA" id="ARBA00022801"/>
    </source>
</evidence>
<dbReference type="InterPro" id="IPR029058">
    <property type="entry name" value="AB_hydrolase_fold"/>
</dbReference>
<keyword evidence="2" id="KW-0378">Hydrolase</keyword>
<dbReference type="Proteomes" id="UP000637628">
    <property type="component" value="Unassembled WGS sequence"/>
</dbReference>
<proteinExistence type="inferred from homology"/>
<dbReference type="PANTHER" id="PTHR22946:SF9">
    <property type="entry name" value="POLYKETIDE TRANSFERASE AF380"/>
    <property type="match status" value="1"/>
</dbReference>
<sequence length="174" mass="18507">MQPDIEWLDGQEIDGVVERSFRVTLPGRRVPGVLWLPPSGSAPVPLVLLGHGGSGHKRSVRVLEHARWFVAQAGFAAVAIDGPYHGERVPAPVPAEQYQAQIAELGIEVVLDRMIDDWRAAVDAVATSGGVDSGRLGYLGMSMGARFGLALVAAMTDRFGCVVLGKFGLRHGGD</sequence>
<organism evidence="4 5">
    <name type="scientific">Paractinoplanes durhamensis</name>
    <dbReference type="NCBI Taxonomy" id="113563"/>
    <lineage>
        <taxon>Bacteria</taxon>
        <taxon>Bacillati</taxon>
        <taxon>Actinomycetota</taxon>
        <taxon>Actinomycetes</taxon>
        <taxon>Micromonosporales</taxon>
        <taxon>Micromonosporaceae</taxon>
        <taxon>Paractinoplanes</taxon>
    </lineage>
</organism>
<keyword evidence="5" id="KW-1185">Reference proteome</keyword>
<gene>
    <name evidence="4" type="ORF">Adu01nite_37690</name>
</gene>
<protein>
    <recommendedName>
        <fullName evidence="3">Dienelactone hydrolase domain-containing protein</fullName>
    </recommendedName>
</protein>
<evidence type="ECO:0000313" key="4">
    <source>
        <dbReference type="EMBL" id="GIE02419.1"/>
    </source>
</evidence>
<dbReference type="SUPFAM" id="SSF53474">
    <property type="entry name" value="alpha/beta-Hydrolases"/>
    <property type="match status" value="1"/>
</dbReference>
<evidence type="ECO:0000313" key="5">
    <source>
        <dbReference type="Proteomes" id="UP000637628"/>
    </source>
</evidence>
<evidence type="ECO:0000259" key="3">
    <source>
        <dbReference type="Pfam" id="PF01738"/>
    </source>
</evidence>
<dbReference type="InterPro" id="IPR002925">
    <property type="entry name" value="Dienelactn_hydro"/>
</dbReference>
<dbReference type="InterPro" id="IPR050261">
    <property type="entry name" value="FrsA_esterase"/>
</dbReference>
<comment type="caution">
    <text evidence="4">The sequence shown here is derived from an EMBL/GenBank/DDBJ whole genome shotgun (WGS) entry which is preliminary data.</text>
</comment>
<accession>A0ABQ3YXW1</accession>
<name>A0ABQ3YXW1_9ACTN</name>
<dbReference type="Gene3D" id="3.40.50.1820">
    <property type="entry name" value="alpha/beta hydrolase"/>
    <property type="match status" value="1"/>
</dbReference>
<feature type="domain" description="Dienelactone hydrolase" evidence="3">
    <location>
        <begin position="41"/>
        <end position="159"/>
    </location>
</feature>
<comment type="similarity">
    <text evidence="1">Belongs to the AB hydrolase superfamily.</text>
</comment>
<evidence type="ECO:0000256" key="1">
    <source>
        <dbReference type="ARBA" id="ARBA00008645"/>
    </source>
</evidence>
<dbReference type="PANTHER" id="PTHR22946">
    <property type="entry name" value="DIENELACTONE HYDROLASE DOMAIN-CONTAINING PROTEIN-RELATED"/>
    <property type="match status" value="1"/>
</dbReference>